<evidence type="ECO:0000313" key="7">
    <source>
        <dbReference type="EMBL" id="OLN95476.1"/>
    </source>
</evidence>
<dbReference type="InterPro" id="IPR007219">
    <property type="entry name" value="XnlR_reg_dom"/>
</dbReference>
<dbReference type="SUPFAM" id="SSF57701">
    <property type="entry name" value="Zn2/Cys6 DNA-binding domain"/>
    <property type="match status" value="1"/>
</dbReference>
<evidence type="ECO:0000313" key="8">
    <source>
        <dbReference type="Proteomes" id="UP000186583"/>
    </source>
</evidence>
<dbReference type="AlphaFoldDB" id="A0A1Q8S242"/>
<dbReference type="GO" id="GO:0000981">
    <property type="term" value="F:DNA-binding transcription factor activity, RNA polymerase II-specific"/>
    <property type="evidence" value="ECO:0007669"/>
    <property type="project" value="InterPro"/>
</dbReference>
<dbReference type="Gene3D" id="4.10.240.10">
    <property type="entry name" value="Zn(2)-C6 fungal-type DNA-binding domain"/>
    <property type="match status" value="1"/>
</dbReference>
<keyword evidence="4" id="KW-0539">Nucleus</keyword>
<dbReference type="Pfam" id="PF00172">
    <property type="entry name" value="Zn_clus"/>
    <property type="match status" value="1"/>
</dbReference>
<accession>A0A1Q8S242</accession>
<sequence>MDDRPTKKRKVRKGTRSCWQCRKRKIRCEFASNEEQTCAGCKIRGTTCVSQEYTDDEPSGPPERGLAQRLGRLEELMLKLADKMGPEQLSNNDESKNNSSSTRTNNNNNIATPASSVSGSSVASEVFGTPDNLAGVPSSVAVSAMLGAIPSQPDRDHPLTSPQSQGGSKYEKICHELHAMFPSSQDAKTIVQCSKGPVFLLALFYSYQDILEGRSPPTMSLSTLPDVSKHPAILAKHLLQLTVCLQQLPPNFDPTRLGLKRSIQDTMSDWSAAAGQVISNDELVGSSEGLECLILQGFYLVNSGNLRKAWLAMRRALSLAQLMGIERNASRPLKSCDPETDPELIPASHQFWYRINFCDRFLSLLLGLPAGSQDNSFASETFTAHDTPTERLEKRYTTISLRIIERNHASASEAYAITQAVDCELETAAKSMGRGWWEVPPIPDYTDTTGLMTVMSHIMLQIHHHSLLILLHLPYMLRNPTNGRYDYSKHTCLESSRAVLRRCVIFRTANNAAFSCRHIDYSSLMAAMTLLLGHLSRPPGIRDEDWAKQRDDDRALTQTITAKMEELAVLNDDKLSGESARIIKQLLPIIDCCSGNSTKQCCDESEVKNLQLSIPYLGTVNIKTTSNQSAGSHLVDLSHSQLPTPTNTTNVVSPRSLQSNQETSSLASFDPWHIPEDTIPHEYPCAGFSADYLGWPCPGVTAEAGDWTFQGVDTTYWSLLNSGISSSHSQ</sequence>
<comment type="caution">
    <text evidence="7">The sequence shown here is derived from an EMBL/GenBank/DDBJ whole genome shotgun (WGS) entry which is preliminary data.</text>
</comment>
<dbReference type="SMART" id="SM00066">
    <property type="entry name" value="GAL4"/>
    <property type="match status" value="1"/>
</dbReference>
<feature type="compositionally biased region" description="Low complexity" evidence="5">
    <location>
        <begin position="97"/>
        <end position="123"/>
    </location>
</feature>
<gene>
    <name evidence="7" type="ORF">CCHL11_05164</name>
</gene>
<feature type="region of interest" description="Disordered" evidence="5">
    <location>
        <begin position="640"/>
        <end position="662"/>
    </location>
</feature>
<evidence type="ECO:0000259" key="6">
    <source>
        <dbReference type="PROSITE" id="PS50048"/>
    </source>
</evidence>
<dbReference type="GO" id="GO:0008270">
    <property type="term" value="F:zinc ion binding"/>
    <property type="evidence" value="ECO:0007669"/>
    <property type="project" value="InterPro"/>
</dbReference>
<dbReference type="SMART" id="SM00906">
    <property type="entry name" value="Fungal_trans"/>
    <property type="match status" value="1"/>
</dbReference>
<keyword evidence="8" id="KW-1185">Reference proteome</keyword>
<feature type="compositionally biased region" description="Polar residues" evidence="5">
    <location>
        <begin position="653"/>
        <end position="662"/>
    </location>
</feature>
<name>A0A1Q8S242_9PEZI</name>
<dbReference type="STRING" id="708187.A0A1Q8S242"/>
<evidence type="ECO:0000256" key="1">
    <source>
        <dbReference type="ARBA" id="ARBA00022723"/>
    </source>
</evidence>
<protein>
    <submittedName>
        <fullName evidence="7">Putative transcriptional regulatory protein C11D3.11c</fullName>
    </submittedName>
</protein>
<dbReference type="PROSITE" id="PS00463">
    <property type="entry name" value="ZN2_CY6_FUNGAL_1"/>
    <property type="match status" value="1"/>
</dbReference>
<evidence type="ECO:0000256" key="5">
    <source>
        <dbReference type="SAM" id="MobiDB-lite"/>
    </source>
</evidence>
<evidence type="ECO:0000256" key="2">
    <source>
        <dbReference type="ARBA" id="ARBA00023015"/>
    </source>
</evidence>
<reference evidence="7 8" key="1">
    <citation type="submission" date="2016-11" db="EMBL/GenBank/DDBJ databases">
        <title>Draft Genome Assembly of Colletotrichum chlorophyti a pathogen of herbaceous plants.</title>
        <authorList>
            <person name="Gan P."/>
            <person name="Narusaka M."/>
            <person name="Tsushima A."/>
            <person name="Narusaka Y."/>
            <person name="Takano Y."/>
            <person name="Shirasu K."/>
        </authorList>
    </citation>
    <scope>NUCLEOTIDE SEQUENCE [LARGE SCALE GENOMIC DNA]</scope>
    <source>
        <strain evidence="7 8">NTL11</strain>
    </source>
</reference>
<dbReference type="CDD" id="cd00067">
    <property type="entry name" value="GAL4"/>
    <property type="match status" value="1"/>
</dbReference>
<dbReference type="GO" id="GO:0003677">
    <property type="term" value="F:DNA binding"/>
    <property type="evidence" value="ECO:0007669"/>
    <property type="project" value="InterPro"/>
</dbReference>
<keyword evidence="1" id="KW-0479">Metal-binding</keyword>
<dbReference type="EMBL" id="MPGH01000035">
    <property type="protein sequence ID" value="OLN95476.1"/>
    <property type="molecule type" value="Genomic_DNA"/>
</dbReference>
<evidence type="ECO:0000256" key="3">
    <source>
        <dbReference type="ARBA" id="ARBA00023163"/>
    </source>
</evidence>
<dbReference type="PANTHER" id="PTHR47840">
    <property type="entry name" value="ZN(II)2CYS6 TRANSCRIPTION FACTOR (EUROFUNG)-RELATED"/>
    <property type="match status" value="1"/>
</dbReference>
<dbReference type="PROSITE" id="PS50048">
    <property type="entry name" value="ZN2_CY6_FUNGAL_2"/>
    <property type="match status" value="1"/>
</dbReference>
<dbReference type="InterPro" id="IPR036864">
    <property type="entry name" value="Zn2-C6_fun-type_DNA-bd_sf"/>
</dbReference>
<keyword evidence="3" id="KW-0804">Transcription</keyword>
<dbReference type="Pfam" id="PF04082">
    <property type="entry name" value="Fungal_trans"/>
    <property type="match status" value="1"/>
</dbReference>
<proteinExistence type="predicted"/>
<keyword evidence="2" id="KW-0805">Transcription regulation</keyword>
<dbReference type="PANTHER" id="PTHR47840:SF1">
    <property type="entry name" value="ZN(II)2CYS6 TRANSCRIPTION FACTOR (EUROFUNG)"/>
    <property type="match status" value="1"/>
</dbReference>
<dbReference type="OrthoDB" id="5392779at2759"/>
<dbReference type="CDD" id="cd12148">
    <property type="entry name" value="fungal_TF_MHR"/>
    <property type="match status" value="1"/>
</dbReference>
<dbReference type="Proteomes" id="UP000186583">
    <property type="component" value="Unassembled WGS sequence"/>
</dbReference>
<dbReference type="GO" id="GO:0006351">
    <property type="term" value="P:DNA-templated transcription"/>
    <property type="evidence" value="ECO:0007669"/>
    <property type="project" value="InterPro"/>
</dbReference>
<organism evidence="7 8">
    <name type="scientific">Colletotrichum chlorophyti</name>
    <dbReference type="NCBI Taxonomy" id="708187"/>
    <lineage>
        <taxon>Eukaryota</taxon>
        <taxon>Fungi</taxon>
        <taxon>Dikarya</taxon>
        <taxon>Ascomycota</taxon>
        <taxon>Pezizomycotina</taxon>
        <taxon>Sordariomycetes</taxon>
        <taxon>Hypocreomycetidae</taxon>
        <taxon>Glomerellales</taxon>
        <taxon>Glomerellaceae</taxon>
        <taxon>Colletotrichum</taxon>
    </lineage>
</organism>
<dbReference type="InterPro" id="IPR001138">
    <property type="entry name" value="Zn2Cys6_DnaBD"/>
</dbReference>
<feature type="domain" description="Zn(2)-C6 fungal-type" evidence="6">
    <location>
        <begin position="17"/>
        <end position="50"/>
    </location>
</feature>
<evidence type="ECO:0000256" key="4">
    <source>
        <dbReference type="ARBA" id="ARBA00023242"/>
    </source>
</evidence>
<feature type="region of interest" description="Disordered" evidence="5">
    <location>
        <begin position="84"/>
        <end position="123"/>
    </location>
</feature>
<feature type="compositionally biased region" description="Low complexity" evidence="5">
    <location>
        <begin position="643"/>
        <end position="652"/>
    </location>
</feature>